<proteinExistence type="predicted"/>
<evidence type="ECO:0000259" key="1">
    <source>
        <dbReference type="Pfam" id="PF00078"/>
    </source>
</evidence>
<reference evidence="2 3" key="1">
    <citation type="journal article" date="2023" name="J. Hered.">
        <title>Chromosome-level genome of the wood stork (Mycteria americana) provides insight into avian chromosome evolution.</title>
        <authorList>
            <person name="Flamio R. Jr."/>
            <person name="Ramstad K.M."/>
        </authorList>
    </citation>
    <scope>NUCLEOTIDE SEQUENCE [LARGE SCALE GENOMIC DNA]</scope>
    <source>
        <strain evidence="2">JAX WOST 10</strain>
    </source>
</reference>
<feature type="domain" description="Reverse transcriptase" evidence="1">
    <location>
        <begin position="7"/>
        <end position="90"/>
    </location>
</feature>
<gene>
    <name evidence="2" type="ORF">QYF61_007061</name>
</gene>
<comment type="caution">
    <text evidence="2">The sequence shown here is derived from an EMBL/GenBank/DDBJ whole genome shotgun (WGS) entry which is preliminary data.</text>
</comment>
<organism evidence="2 3">
    <name type="scientific">Mycteria americana</name>
    <name type="common">Wood stork</name>
    <dbReference type="NCBI Taxonomy" id="33587"/>
    <lineage>
        <taxon>Eukaryota</taxon>
        <taxon>Metazoa</taxon>
        <taxon>Chordata</taxon>
        <taxon>Craniata</taxon>
        <taxon>Vertebrata</taxon>
        <taxon>Euteleostomi</taxon>
        <taxon>Archelosauria</taxon>
        <taxon>Archosauria</taxon>
        <taxon>Dinosauria</taxon>
        <taxon>Saurischia</taxon>
        <taxon>Theropoda</taxon>
        <taxon>Coelurosauria</taxon>
        <taxon>Aves</taxon>
        <taxon>Neognathae</taxon>
        <taxon>Neoaves</taxon>
        <taxon>Aequornithes</taxon>
        <taxon>Ciconiiformes</taxon>
        <taxon>Ciconiidae</taxon>
        <taxon>Mycteria</taxon>
    </lineage>
</organism>
<accession>A0AAN7NPJ4</accession>
<evidence type="ECO:0000313" key="2">
    <source>
        <dbReference type="EMBL" id="KAK4819550.1"/>
    </source>
</evidence>
<sequence length="453" mass="52183">MNGVYSSWRPVTSSVPQGSVLGTVLFNIFINDLDEGIKWALSKFADDTKLCRSVDLLEGRKALQRDLDRLDRWAEVSYMRFKKAKCRVLHLCCNNPMQRYRLGEECLESCLVEKDLVLADSWLNMSWQCAQVAKKANGILACIRNSVASRSREAIVSLYSALFWAPHYKKDIELLEHVQRRATKLEWLRELGLFSLEKRRLSGDLIALYNYLKGGCNEVGVGLFSQVTSHRTRGNALKLHQERFRLDMRKNFFTERAVKHWNRLPREVVESPSLEEFKKCVDVALQDMRPTPTSLQPPFRLGEECTESSTAEKDLGTLVDEKLDMSQQCALADQKANRILGCTKKAWPAAQGRPHLDYCVQLWGPQCKKDVDLLEQVQRRATEMGMSNSHYLQHKSFLFHGKTNKEDPGNYRPVCLTSVPEKALEQLILETISRRMKDKKIIRISQHEFTKEK</sequence>
<dbReference type="EMBL" id="JAUNZN010000006">
    <property type="protein sequence ID" value="KAK4819550.1"/>
    <property type="molecule type" value="Genomic_DNA"/>
</dbReference>
<name>A0AAN7NPJ4_MYCAM</name>
<dbReference type="Proteomes" id="UP001333110">
    <property type="component" value="Unassembled WGS sequence"/>
</dbReference>
<dbReference type="AlphaFoldDB" id="A0AAN7NPJ4"/>
<dbReference type="InterPro" id="IPR000477">
    <property type="entry name" value="RT_dom"/>
</dbReference>
<evidence type="ECO:0000313" key="3">
    <source>
        <dbReference type="Proteomes" id="UP001333110"/>
    </source>
</evidence>
<protein>
    <recommendedName>
        <fullName evidence="1">Reverse transcriptase domain-containing protein</fullName>
    </recommendedName>
</protein>
<dbReference type="PANTHER" id="PTHR33332">
    <property type="entry name" value="REVERSE TRANSCRIPTASE DOMAIN-CONTAINING PROTEIN"/>
    <property type="match status" value="1"/>
</dbReference>
<keyword evidence="3" id="KW-1185">Reference proteome</keyword>
<dbReference type="Pfam" id="PF00078">
    <property type="entry name" value="RVT_1"/>
    <property type="match status" value="1"/>
</dbReference>